<feature type="domain" description="ABC transporter" evidence="2">
    <location>
        <begin position="192"/>
        <end position="223"/>
    </location>
</feature>
<feature type="transmembrane region" description="Helical" evidence="1">
    <location>
        <begin position="109"/>
        <end position="132"/>
    </location>
</feature>
<dbReference type="SUPFAM" id="SSF52540">
    <property type="entry name" value="P-loop containing nucleoside triphosphate hydrolases"/>
    <property type="match status" value="1"/>
</dbReference>
<keyword evidence="1" id="KW-0812">Transmembrane</keyword>
<name>A0ABQ9F5I0_TEGGR</name>
<evidence type="ECO:0000256" key="1">
    <source>
        <dbReference type="SAM" id="Phobius"/>
    </source>
</evidence>
<protein>
    <recommendedName>
        <fullName evidence="2">ABC transporter domain-containing protein</fullName>
    </recommendedName>
</protein>
<dbReference type="InterPro" id="IPR003439">
    <property type="entry name" value="ABC_transporter-like_ATP-bd"/>
</dbReference>
<sequence length="226" mass="25193">MTSITTAPFGFNDVTVYEGKKGYRNLPKEIFTANVGATAAFILFLLTYIPYFFLQSRYETMSIDEKILACLLSNVAMAFGVNTIGLYEGTTAGAQWWNFYKPASIDDNFSLLFAMLMLLGDSLLYFLIAWYVDNKSYWFGTSPSTDDYSDLHIHEESKLFEREPTDLKVGISIKKLRKVFGSGKQKKTAVAGTSLNVYEGQITALLGHNGAGKTTTMSMLTESCNE</sequence>
<accession>A0ABQ9F5I0</accession>
<dbReference type="InterPro" id="IPR026082">
    <property type="entry name" value="ABCA"/>
</dbReference>
<comment type="caution">
    <text evidence="3">The sequence shown here is derived from an EMBL/GenBank/DDBJ whole genome shotgun (WGS) entry which is preliminary data.</text>
</comment>
<keyword evidence="1" id="KW-1133">Transmembrane helix</keyword>
<evidence type="ECO:0000313" key="4">
    <source>
        <dbReference type="Proteomes" id="UP001217089"/>
    </source>
</evidence>
<gene>
    <name evidence="3" type="ORF">KUTeg_011296</name>
</gene>
<organism evidence="3 4">
    <name type="scientific">Tegillarca granosa</name>
    <name type="common">Malaysian cockle</name>
    <name type="synonym">Anadara granosa</name>
    <dbReference type="NCBI Taxonomy" id="220873"/>
    <lineage>
        <taxon>Eukaryota</taxon>
        <taxon>Metazoa</taxon>
        <taxon>Spiralia</taxon>
        <taxon>Lophotrochozoa</taxon>
        <taxon>Mollusca</taxon>
        <taxon>Bivalvia</taxon>
        <taxon>Autobranchia</taxon>
        <taxon>Pteriomorphia</taxon>
        <taxon>Arcoida</taxon>
        <taxon>Arcoidea</taxon>
        <taxon>Arcidae</taxon>
        <taxon>Tegillarca</taxon>
    </lineage>
</organism>
<dbReference type="Gene3D" id="3.40.50.300">
    <property type="entry name" value="P-loop containing nucleotide triphosphate hydrolases"/>
    <property type="match status" value="1"/>
</dbReference>
<dbReference type="PANTHER" id="PTHR19229:SF250">
    <property type="entry name" value="ABC TRANSPORTER DOMAIN-CONTAINING PROTEIN-RELATED"/>
    <property type="match status" value="1"/>
</dbReference>
<evidence type="ECO:0000259" key="2">
    <source>
        <dbReference type="Pfam" id="PF00005"/>
    </source>
</evidence>
<dbReference type="EMBL" id="JARBDR010000556">
    <property type="protein sequence ID" value="KAJ8311157.1"/>
    <property type="molecule type" value="Genomic_DNA"/>
</dbReference>
<proteinExistence type="predicted"/>
<feature type="transmembrane region" description="Helical" evidence="1">
    <location>
        <begin position="30"/>
        <end position="54"/>
    </location>
</feature>
<evidence type="ECO:0000313" key="3">
    <source>
        <dbReference type="EMBL" id="KAJ8311157.1"/>
    </source>
</evidence>
<dbReference type="InterPro" id="IPR027417">
    <property type="entry name" value="P-loop_NTPase"/>
</dbReference>
<keyword evidence="4" id="KW-1185">Reference proteome</keyword>
<dbReference type="Proteomes" id="UP001217089">
    <property type="component" value="Unassembled WGS sequence"/>
</dbReference>
<dbReference type="PANTHER" id="PTHR19229">
    <property type="entry name" value="ATP-BINDING CASSETTE TRANSPORTER SUBFAMILY A ABCA"/>
    <property type="match status" value="1"/>
</dbReference>
<dbReference type="Pfam" id="PF00005">
    <property type="entry name" value="ABC_tran"/>
    <property type="match status" value="1"/>
</dbReference>
<keyword evidence="1" id="KW-0472">Membrane</keyword>
<reference evidence="3 4" key="1">
    <citation type="submission" date="2022-12" db="EMBL/GenBank/DDBJ databases">
        <title>Chromosome-level genome of Tegillarca granosa.</title>
        <authorList>
            <person name="Kim J."/>
        </authorList>
    </citation>
    <scope>NUCLEOTIDE SEQUENCE [LARGE SCALE GENOMIC DNA]</scope>
    <source>
        <strain evidence="3">Teg-2019</strain>
        <tissue evidence="3">Adductor muscle</tissue>
    </source>
</reference>
<feature type="transmembrane region" description="Helical" evidence="1">
    <location>
        <begin position="66"/>
        <end position="89"/>
    </location>
</feature>